<dbReference type="InterPro" id="IPR036961">
    <property type="entry name" value="Kinesin_motor_dom_sf"/>
</dbReference>
<dbReference type="FunFam" id="1.10.10.820:FF:000001">
    <property type="entry name" value="Myosin heavy chain"/>
    <property type="match status" value="1"/>
</dbReference>
<dbReference type="Gene3D" id="3.40.850.10">
    <property type="entry name" value="Kinesin motor domain"/>
    <property type="match status" value="1"/>
</dbReference>
<dbReference type="Gene3D" id="3.10.20.90">
    <property type="entry name" value="Phosphatidylinositol 3-kinase Catalytic Subunit, Chain A, domain 1"/>
    <property type="match status" value="2"/>
</dbReference>
<evidence type="ECO:0000259" key="14">
    <source>
        <dbReference type="PROSITE" id="PS51456"/>
    </source>
</evidence>
<keyword evidence="5 10" id="KW-0547">Nucleotide-binding</keyword>
<dbReference type="SMART" id="SM00139">
    <property type="entry name" value="MyTH4"/>
    <property type="match status" value="2"/>
</dbReference>
<feature type="compositionally biased region" description="Acidic residues" evidence="11">
    <location>
        <begin position="993"/>
        <end position="1007"/>
    </location>
</feature>
<dbReference type="InterPro" id="IPR051567">
    <property type="entry name" value="Unconventional_Myosin_ATPase"/>
</dbReference>
<organism evidence="15 16">
    <name type="scientific">Merluccius polli</name>
    <name type="common">Benguela hake</name>
    <name type="synonym">Merluccius cadenati</name>
    <dbReference type="NCBI Taxonomy" id="89951"/>
    <lineage>
        <taxon>Eukaryota</taxon>
        <taxon>Metazoa</taxon>
        <taxon>Chordata</taxon>
        <taxon>Craniata</taxon>
        <taxon>Vertebrata</taxon>
        <taxon>Euteleostomi</taxon>
        <taxon>Actinopterygii</taxon>
        <taxon>Neopterygii</taxon>
        <taxon>Teleostei</taxon>
        <taxon>Neoteleostei</taxon>
        <taxon>Acanthomorphata</taxon>
        <taxon>Zeiogadaria</taxon>
        <taxon>Gadariae</taxon>
        <taxon>Gadiformes</taxon>
        <taxon>Gadoidei</taxon>
        <taxon>Merlucciidae</taxon>
        <taxon>Merluccius</taxon>
    </lineage>
</organism>
<dbReference type="Pfam" id="PF21989">
    <property type="entry name" value="RA_2"/>
    <property type="match status" value="1"/>
</dbReference>
<dbReference type="InterPro" id="IPR000299">
    <property type="entry name" value="FERM_domain"/>
</dbReference>
<feature type="compositionally biased region" description="Acidic residues" evidence="11">
    <location>
        <begin position="897"/>
        <end position="906"/>
    </location>
</feature>
<dbReference type="InterPro" id="IPR014352">
    <property type="entry name" value="FERM/acyl-CoA-bd_prot_sf"/>
</dbReference>
<dbReference type="SMART" id="SM00295">
    <property type="entry name" value="B41"/>
    <property type="match status" value="2"/>
</dbReference>
<dbReference type="Gene3D" id="1.20.80.10">
    <property type="match status" value="2"/>
</dbReference>
<dbReference type="EMBL" id="JAOPHQ010002580">
    <property type="protein sequence ID" value="KAK0146411.1"/>
    <property type="molecule type" value="Genomic_DNA"/>
</dbReference>
<dbReference type="SUPFAM" id="SSF50729">
    <property type="entry name" value="PH domain-like"/>
    <property type="match status" value="1"/>
</dbReference>
<dbReference type="InterPro" id="IPR027417">
    <property type="entry name" value="P-loop_NTPase"/>
</dbReference>
<dbReference type="SMART" id="SM00242">
    <property type="entry name" value="MYSc"/>
    <property type="match status" value="1"/>
</dbReference>
<keyword evidence="7 10" id="KW-0518">Myosin</keyword>
<dbReference type="Proteomes" id="UP001174136">
    <property type="component" value="Unassembled WGS sequence"/>
</dbReference>
<dbReference type="PROSITE" id="PS50096">
    <property type="entry name" value="IQ"/>
    <property type="match status" value="1"/>
</dbReference>
<dbReference type="GO" id="GO:0016459">
    <property type="term" value="C:myosin complex"/>
    <property type="evidence" value="ECO:0007669"/>
    <property type="project" value="UniProtKB-KW"/>
</dbReference>
<dbReference type="PROSITE" id="PS51456">
    <property type="entry name" value="MYOSIN_MOTOR"/>
    <property type="match status" value="1"/>
</dbReference>
<feature type="compositionally biased region" description="Basic and acidic residues" evidence="11">
    <location>
        <begin position="907"/>
        <end position="925"/>
    </location>
</feature>
<gene>
    <name evidence="15" type="primary">Myo7a_0</name>
    <name evidence="15" type="ORF">N1851_014294</name>
</gene>
<feature type="domain" description="FERM" evidence="12">
    <location>
        <begin position="1834"/>
        <end position="2117"/>
    </location>
</feature>
<dbReference type="InterPro" id="IPR000857">
    <property type="entry name" value="MyTH4_dom"/>
</dbReference>
<dbReference type="PRINTS" id="PR00193">
    <property type="entry name" value="MYOSINHEAVY"/>
</dbReference>
<evidence type="ECO:0000256" key="2">
    <source>
        <dbReference type="ARBA" id="ARBA00008314"/>
    </source>
</evidence>
<feature type="region of interest" description="Disordered" evidence="11">
    <location>
        <begin position="1065"/>
        <end position="1093"/>
    </location>
</feature>
<dbReference type="Pfam" id="PF00063">
    <property type="entry name" value="Myosin_head"/>
    <property type="match status" value="1"/>
</dbReference>
<evidence type="ECO:0000256" key="10">
    <source>
        <dbReference type="PROSITE-ProRule" id="PRU00782"/>
    </source>
</evidence>
<dbReference type="CDD" id="cd01381">
    <property type="entry name" value="MYSc_Myo7"/>
    <property type="match status" value="1"/>
</dbReference>
<feature type="compositionally biased region" description="Basic and acidic residues" evidence="11">
    <location>
        <begin position="980"/>
        <end position="992"/>
    </location>
</feature>
<evidence type="ECO:0000256" key="5">
    <source>
        <dbReference type="ARBA" id="ARBA00022741"/>
    </source>
</evidence>
<evidence type="ECO:0000313" key="16">
    <source>
        <dbReference type="Proteomes" id="UP001174136"/>
    </source>
</evidence>
<dbReference type="Pfam" id="PF00784">
    <property type="entry name" value="MyTH4"/>
    <property type="match status" value="2"/>
</dbReference>
<dbReference type="InterPro" id="IPR019748">
    <property type="entry name" value="FERM_central"/>
</dbReference>
<dbReference type="Gene3D" id="6.20.240.20">
    <property type="match status" value="1"/>
</dbReference>
<dbReference type="Pfam" id="PF02174">
    <property type="entry name" value="IRS"/>
    <property type="match status" value="1"/>
</dbReference>
<dbReference type="InterPro" id="IPR029071">
    <property type="entry name" value="Ubiquitin-like_domsf"/>
</dbReference>
<feature type="domain" description="Myosin motor" evidence="14">
    <location>
        <begin position="59"/>
        <end position="756"/>
    </location>
</feature>
<feature type="binding site" evidence="10">
    <location>
        <begin position="152"/>
        <end position="159"/>
    </location>
    <ligand>
        <name>ATP</name>
        <dbReference type="ChEBI" id="CHEBI:30616"/>
    </ligand>
</feature>
<evidence type="ECO:0000256" key="1">
    <source>
        <dbReference type="ARBA" id="ARBA00004496"/>
    </source>
</evidence>
<evidence type="ECO:0000256" key="6">
    <source>
        <dbReference type="ARBA" id="ARBA00022840"/>
    </source>
</evidence>
<keyword evidence="6 10" id="KW-0067">ATP-binding</keyword>
<evidence type="ECO:0000259" key="13">
    <source>
        <dbReference type="PROSITE" id="PS51016"/>
    </source>
</evidence>
<dbReference type="Gene3D" id="1.20.58.530">
    <property type="match status" value="1"/>
</dbReference>
<dbReference type="InterPro" id="IPR000048">
    <property type="entry name" value="IQ_motif_EF-hand-BS"/>
</dbReference>
<comment type="subcellular location">
    <subcellularLocation>
        <location evidence="1">Cytoplasm</location>
    </subcellularLocation>
</comment>
<dbReference type="PROSITE" id="PS50057">
    <property type="entry name" value="FERM_3"/>
    <property type="match status" value="2"/>
</dbReference>
<evidence type="ECO:0000256" key="8">
    <source>
        <dbReference type="ARBA" id="ARBA00023175"/>
    </source>
</evidence>
<comment type="caution">
    <text evidence="15">The sequence shown here is derived from an EMBL/GenBank/DDBJ whole genome shotgun (WGS) entry which is preliminary data.</text>
</comment>
<keyword evidence="3" id="KW-0963">Cytoplasm</keyword>
<feature type="region of interest" description="Actin-binding" evidence="10">
    <location>
        <begin position="633"/>
        <end position="655"/>
    </location>
</feature>
<dbReference type="InterPro" id="IPR057130">
    <property type="entry name" value="Myosin_VII_N"/>
</dbReference>
<dbReference type="Gene3D" id="1.20.120.720">
    <property type="entry name" value="Myosin VI head, motor domain, U50 subdomain"/>
    <property type="match status" value="1"/>
</dbReference>
<evidence type="ECO:0000256" key="9">
    <source>
        <dbReference type="ARBA" id="ARBA00023203"/>
    </source>
</evidence>
<evidence type="ECO:0000259" key="12">
    <source>
        <dbReference type="PROSITE" id="PS50057"/>
    </source>
</evidence>
<proteinExistence type="inferred from homology"/>
<dbReference type="GO" id="GO:0003779">
    <property type="term" value="F:actin binding"/>
    <property type="evidence" value="ECO:0007669"/>
    <property type="project" value="UniProtKB-KW"/>
</dbReference>
<dbReference type="Gene3D" id="1.10.10.820">
    <property type="match status" value="1"/>
</dbReference>
<dbReference type="SMART" id="SM00015">
    <property type="entry name" value="IQ"/>
    <property type="match status" value="3"/>
</dbReference>
<dbReference type="InterPro" id="IPR011993">
    <property type="entry name" value="PH-like_dom_sf"/>
</dbReference>
<dbReference type="SUPFAM" id="SSF54236">
    <property type="entry name" value="Ubiquitin-like"/>
    <property type="match status" value="2"/>
</dbReference>
<comment type="similarity">
    <text evidence="2 10">Belongs to the TRAFAC class myosin-kinesin ATPase superfamily. Myosin family.</text>
</comment>
<keyword evidence="16" id="KW-1185">Reference proteome</keyword>
<feature type="domain" description="FERM" evidence="12">
    <location>
        <begin position="1257"/>
        <end position="1563"/>
    </location>
</feature>
<evidence type="ECO:0000256" key="11">
    <source>
        <dbReference type="SAM" id="MobiDB-lite"/>
    </source>
</evidence>
<dbReference type="InterPro" id="IPR001609">
    <property type="entry name" value="Myosin_head_motor_dom-like"/>
</dbReference>
<dbReference type="Gene3D" id="1.25.40.530">
    <property type="entry name" value="MyTH4 domain"/>
    <property type="match status" value="2"/>
</dbReference>
<dbReference type="Gene3D" id="2.30.30.40">
    <property type="entry name" value="SH3 Domains"/>
    <property type="match status" value="1"/>
</dbReference>
<protein>
    <submittedName>
        <fullName evidence="15">Unconventional myosin-VIIa</fullName>
    </submittedName>
</protein>
<feature type="domain" description="MyTH4" evidence="13">
    <location>
        <begin position="1027"/>
        <end position="1252"/>
    </location>
</feature>
<reference evidence="15" key="1">
    <citation type="journal article" date="2023" name="Front. Mar. Sci.">
        <title>A new Merluccius polli reference genome to investigate the effects of global change in West African waters.</title>
        <authorList>
            <person name="Mateo J.L."/>
            <person name="Blanco-Fernandez C."/>
            <person name="Garcia-Vazquez E."/>
            <person name="Machado-Schiaffino G."/>
        </authorList>
    </citation>
    <scope>NUCLEOTIDE SEQUENCE</scope>
    <source>
        <strain evidence="15">C29</strain>
        <tissue evidence="15">Fin</tissue>
    </source>
</reference>
<dbReference type="InterPro" id="IPR038185">
    <property type="entry name" value="MyTH4_dom_sf"/>
</dbReference>
<dbReference type="PANTHER" id="PTHR22692">
    <property type="entry name" value="MYOSIN VII, XV"/>
    <property type="match status" value="1"/>
</dbReference>
<dbReference type="GO" id="GO:0005524">
    <property type="term" value="F:ATP binding"/>
    <property type="evidence" value="ECO:0007669"/>
    <property type="project" value="UniProtKB-UniRule"/>
</dbReference>
<dbReference type="Pfam" id="PF24123">
    <property type="entry name" value="Myosin_VII_N"/>
    <property type="match status" value="1"/>
</dbReference>
<dbReference type="PROSITE" id="PS51016">
    <property type="entry name" value="MYTH4"/>
    <property type="match status" value="2"/>
</dbReference>
<dbReference type="SUPFAM" id="SSF47031">
    <property type="entry name" value="Second domain of FERM"/>
    <property type="match status" value="2"/>
</dbReference>
<dbReference type="InterPro" id="IPR035963">
    <property type="entry name" value="FERM_2"/>
</dbReference>
<evidence type="ECO:0000256" key="7">
    <source>
        <dbReference type="ARBA" id="ARBA00023123"/>
    </source>
</evidence>
<dbReference type="InterPro" id="IPR036106">
    <property type="entry name" value="MYSc_Myo7"/>
</dbReference>
<name>A0AA47MUJ1_MERPO</name>
<feature type="region of interest" description="Disordered" evidence="11">
    <location>
        <begin position="890"/>
        <end position="1007"/>
    </location>
</feature>
<dbReference type="Gene3D" id="1.20.5.190">
    <property type="match status" value="1"/>
</dbReference>
<dbReference type="InterPro" id="IPR002404">
    <property type="entry name" value="IRS_PTB"/>
</dbReference>
<dbReference type="CDD" id="cd14473">
    <property type="entry name" value="FERM_B-lobe"/>
    <property type="match status" value="2"/>
</dbReference>
<keyword evidence="4" id="KW-0677">Repeat</keyword>
<feature type="domain" description="MyTH4" evidence="13">
    <location>
        <begin position="1681"/>
        <end position="1828"/>
    </location>
</feature>
<feature type="compositionally biased region" description="Basic and acidic residues" evidence="11">
    <location>
        <begin position="960"/>
        <end position="974"/>
    </location>
</feature>
<evidence type="ECO:0000256" key="3">
    <source>
        <dbReference type="ARBA" id="ARBA00022490"/>
    </source>
</evidence>
<keyword evidence="8 10" id="KW-0505">Motor protein</keyword>
<sequence>MLRKGDWVWVDSNIGVPIGARVKDAGSRQYLLVDDEGKEQVLLAEHSSSARPMHDTSVGGVDDMIQLGDLSEAGLLRNLLVRHKRGLIYTYTGSVLVAVNPYKELPIYTEDQVKMYQGRKLGDLPPHVFAIADSCYYNLTRSKTDQCCIISGESGAGKTESSKLLLQYLAAISGQKSAIEQQILESNPILEAFGNAKTIRNDNSSRFGKYLEIFFNKDGVIEGARVEQYLLEKCRVCHQAAKERNYHIFYCMLAGLTVEQRRTLCLGEATAYQFLTKGGCIVCDGRDDAKDFAHIVSAFKVLTFRESQCSDIYKLLAAILHLGNISFEGTSQNNMDSSNVSTSANFNMAYTLLEVEKDTLACSLTQRSFLTNRETVTKPLDTTQAFDCRDAFVKAIYNKMFLWIVGKINSVIGKAVKNNSGFSRRSIGLLDIFGFENFHINSFEQLCINLANEELQHFFVLNIFELEQQEYNRQGVVWNNISFENNQQTLDLLVGKPCNLLALIDEESNFPKGTDSTMLQKMNKHHKEHSDYISPKNEHESRFGIQHFAGVVFYDSNGFLEKNRDAVSSNVIRMISTSKNKLLQEIFYSELSTNGVRNPSNSKVTMTPKSTLRAVGDTRKQIVTLSGQFRQSLDSLMKALSVCYPFFIRCFKPNTDKNSERFDRELCMVQLRYSGMMDTVRIRKLGFPIRYTFSDFLFRYRVLLNTASCDPKKEPAEVCCDAICKLLIGGRDQWKLGKSKIFLKDAHDSLLERARDRGLAKTVLIIQKVMLGVHDRKSFLKKKKAVRILQRNWRAYKKREHDKKLRHGYARLAARIRSRRLHHLYKKQRTAVVVLQTQVRGYLARKNWKRHKEEASNAAREQEILARALEQETLAQAAIELQKLADVIAQSERASDESETSSEDEDQRAAPEGRNVKVVEVEHNPLRNIVVTSDSETEDDLPKTPASASPAPASPTPDSPGKRSLPEEEQKKEKEEEEKKEEKKEEEKKEEEKKEEEEDDYFDDGTDEFSFQKFSSLHFQGNASHTHIYQRLKQPLLAHQDERDALVCPTVWWIILRFMGDIAEPRAPDPNNPQRRRSSAAVNHPSMVHRPGRRLSSLVGLDQKILRKNKKKYGGGNRRGSTIPEEPEDFTDEDIFVGEGPALDRPLTPLEKLHIIVGYGLSRPGIRDEIFCQILKQLTDNKDKKVCLRGWVLLSMCLSSFPPSQILIKYLESFLRKGPSGYGAFCAERLRRTVANGERSEVPCWIELQATESQKPMDVTVALMDGRTFTLLVDSACTSGEILRDIAEKINLTDTYGFSLYISIYEKRWTLGSSGKYIMDSISQCEQEVRRQGMEEGNAPWKLSIRKEMFTPWHDCSEDAVSTELIYRQVLLGLKSEEYVCIKEDDYALLAARHYFIQFGLDNNKQNTRKVVEECITNSLIDTKSLAKWNQLVDSIHSQGGYRIKDVAKAEIIDYARQHWSLFFSKFYDVTMLSGLPLPLSRFTLAINWSGVLFMDGRDKKLLEIPYVELSAANLTSESRPTGGCVKLTTFQEEFVLRCGEAEEAVQMIQNNLEGLRQHSQYAVAMQDLGKQDDPSILVCKRGDLLVVQKDRDFSATRRWNVATNDITGITGNVQMNNIQFLSTLSKPSEAILSLLSPTSNQRKAPTGQGSTQQRQEVVAPISIKEFALEHFGTRLPDKDVNRVGASRVAVRERLWVSSKEPLKQPLLRRLYMGDYPIKQVRSQVELTDQIFGPATQHLALQDEIYCQIMRQMTNNRNRVSMDRGWQLMWLCTGLFPPSQALARHAHRFLLSRPCDQLAPDCLRRFQAILSGEPRQYPPHYMEVDAIQQNSTQIFHRIHFPNETEALFEVTSMTKIRDLCSTIASELNLSSLDGYSLFMKTPYKVISLADEMCLFDSLRQNADPPKKVKKVKEAPLSIFLVFFMRKLWFNEMPKYLRGYHSFSREDMIALAALLFRIQTDSDRSQFVMIPKMLKQLVPEDQMEAMSTDEWKKHIILAYNKQVGITADEAKVKFLKLIVSSPMFGCSFFEVKQTCESSYPTNMRIVISKLGVSFIDPKTKEQLVMHLFNRILDWQSSNNQFHMTIGGLVKGYFACETPLAFKMEDLLTSYISMYEKEREAFLPRNQMRRAQTSNNVA</sequence>
<keyword evidence="9 10" id="KW-0009">Actin-binding</keyword>
<dbReference type="InterPro" id="IPR019749">
    <property type="entry name" value="Band_41_domain"/>
</dbReference>
<dbReference type="Gene3D" id="2.30.29.30">
    <property type="entry name" value="Pleckstrin-homology domain (PH domain)/Phosphotyrosine-binding domain (PTB)"/>
    <property type="match status" value="2"/>
</dbReference>
<dbReference type="PANTHER" id="PTHR22692:SF24">
    <property type="entry name" value="MYOSIN VIIB"/>
    <property type="match status" value="1"/>
</dbReference>
<dbReference type="Pfam" id="PF21998">
    <property type="entry name" value="FERM_C1_MyoVII"/>
    <property type="match status" value="1"/>
</dbReference>
<dbReference type="SUPFAM" id="SSF52540">
    <property type="entry name" value="P-loop containing nucleoside triphosphate hydrolases"/>
    <property type="match status" value="1"/>
</dbReference>
<dbReference type="CDD" id="cd17092">
    <property type="entry name" value="FERM1_F1_Myosin-VII"/>
    <property type="match status" value="1"/>
</dbReference>
<evidence type="ECO:0000313" key="15">
    <source>
        <dbReference type="EMBL" id="KAK0146411.1"/>
    </source>
</evidence>
<dbReference type="GO" id="GO:0005737">
    <property type="term" value="C:cytoplasm"/>
    <property type="evidence" value="ECO:0007669"/>
    <property type="project" value="UniProtKB-SubCell"/>
</dbReference>
<evidence type="ECO:0000256" key="4">
    <source>
        <dbReference type="ARBA" id="ARBA00022737"/>
    </source>
</evidence>
<dbReference type="Pfam" id="PF00612">
    <property type="entry name" value="IQ"/>
    <property type="match status" value="1"/>
</dbReference>
<dbReference type="GO" id="GO:0003774">
    <property type="term" value="F:cytoskeletal motor activity"/>
    <property type="evidence" value="ECO:0007669"/>
    <property type="project" value="UniProtKB-UniRule"/>
</dbReference>
<accession>A0AA47MUJ1</accession>
<dbReference type="InterPro" id="IPR041793">
    <property type="entry name" value="MyoVII_FERM_C1"/>
</dbReference>